<dbReference type="PANTHER" id="PTHR47338">
    <property type="entry name" value="ZN(II)2CYS6 TRANSCRIPTION FACTOR (EUROFUNG)-RELATED"/>
    <property type="match status" value="1"/>
</dbReference>
<feature type="region of interest" description="Disordered" evidence="6">
    <location>
        <begin position="220"/>
        <end position="239"/>
    </location>
</feature>
<dbReference type="SMART" id="SM00066">
    <property type="entry name" value="GAL4"/>
    <property type="match status" value="1"/>
</dbReference>
<evidence type="ECO:0000256" key="5">
    <source>
        <dbReference type="ARBA" id="ARBA00023242"/>
    </source>
</evidence>
<feature type="compositionally biased region" description="Low complexity" evidence="6">
    <location>
        <begin position="143"/>
        <end position="156"/>
    </location>
</feature>
<evidence type="ECO:0000256" key="2">
    <source>
        <dbReference type="ARBA" id="ARBA00022723"/>
    </source>
</evidence>
<evidence type="ECO:0000259" key="7">
    <source>
        <dbReference type="PROSITE" id="PS50048"/>
    </source>
</evidence>
<feature type="domain" description="Zn(2)-C6 fungal-type" evidence="7">
    <location>
        <begin position="13"/>
        <end position="43"/>
    </location>
</feature>
<keyword evidence="3" id="KW-0805">Transcription regulation</keyword>
<dbReference type="InterPro" id="IPR050815">
    <property type="entry name" value="TF_fung"/>
</dbReference>
<dbReference type="PANTHER" id="PTHR47338:SF27">
    <property type="entry name" value="ZN(II)2CYS6 TRANSCRIPTION FACTOR (EUROFUNG)"/>
    <property type="match status" value="1"/>
</dbReference>
<comment type="subcellular location">
    <subcellularLocation>
        <location evidence="1">Nucleus</location>
    </subcellularLocation>
</comment>
<protein>
    <submittedName>
        <fullName evidence="8">Zn(II)2Cys6 transcription factor</fullName>
    </submittedName>
</protein>
<feature type="compositionally biased region" description="Low complexity" evidence="6">
    <location>
        <begin position="368"/>
        <end position="380"/>
    </location>
</feature>
<feature type="region of interest" description="Disordered" evidence="6">
    <location>
        <begin position="49"/>
        <end position="181"/>
    </location>
</feature>
<keyword evidence="2" id="KW-0479">Metal-binding</keyword>
<dbReference type="SUPFAM" id="SSF57701">
    <property type="entry name" value="Zn2/Cys6 DNA-binding domain"/>
    <property type="match status" value="1"/>
</dbReference>
<dbReference type="PRINTS" id="PR00755">
    <property type="entry name" value="AFLATOXINBRP"/>
</dbReference>
<evidence type="ECO:0000256" key="3">
    <source>
        <dbReference type="ARBA" id="ARBA00023015"/>
    </source>
</evidence>
<reference evidence="8" key="1">
    <citation type="journal article" date="2024" name="J. Am. Chem. Soc.">
        <title>Biosynthesis of Cytosporones in Leotiomycetous Filamentous Fungi.</title>
        <authorList>
            <person name="Li L."/>
            <person name="Zhong W."/>
            <person name="Liu H."/>
            <person name="Espinosa-Artiles P."/>
            <person name="Xu Y.M."/>
            <person name="Wang C."/>
            <person name="Verdugo Robles J.M."/>
            <person name="Paz T.A."/>
            <person name="Cascaes Inacio M."/>
            <person name="Chen F."/>
            <person name="Xu Y."/>
            <person name="Gunatilaka A.A.L."/>
            <person name="Molnar I."/>
        </authorList>
    </citation>
    <scope>NUCLEOTIDE SEQUENCE</scope>
    <source>
        <strain evidence="8">CS-52-56</strain>
    </source>
</reference>
<dbReference type="InterPro" id="IPR036864">
    <property type="entry name" value="Zn2-C6_fun-type_DNA-bd_sf"/>
</dbReference>
<name>A0AAU8CJA1_9PEZI</name>
<dbReference type="Gene3D" id="4.10.240.10">
    <property type="entry name" value="Zn(2)-C6 fungal-type DNA-binding domain"/>
    <property type="match status" value="1"/>
</dbReference>
<feature type="compositionally biased region" description="Low complexity" evidence="6">
    <location>
        <begin position="77"/>
        <end position="113"/>
    </location>
</feature>
<evidence type="ECO:0000256" key="1">
    <source>
        <dbReference type="ARBA" id="ARBA00004123"/>
    </source>
</evidence>
<keyword evidence="4" id="KW-0804">Transcription</keyword>
<feature type="compositionally biased region" description="Polar residues" evidence="6">
    <location>
        <begin position="125"/>
        <end position="135"/>
    </location>
</feature>
<accession>A0AAU8CJA1</accession>
<dbReference type="GO" id="GO:0000981">
    <property type="term" value="F:DNA-binding transcription factor activity, RNA polymerase II-specific"/>
    <property type="evidence" value="ECO:0007669"/>
    <property type="project" value="InterPro"/>
</dbReference>
<dbReference type="GO" id="GO:0005634">
    <property type="term" value="C:nucleus"/>
    <property type="evidence" value="ECO:0007669"/>
    <property type="project" value="UniProtKB-SubCell"/>
</dbReference>
<organism evidence="8">
    <name type="scientific">Gnomonia sp</name>
    <dbReference type="NCBI Taxonomy" id="2011790"/>
    <lineage>
        <taxon>Eukaryota</taxon>
        <taxon>Fungi</taxon>
        <taxon>Dikarya</taxon>
        <taxon>Ascomycota</taxon>
        <taxon>Pezizomycotina</taxon>
        <taxon>Sordariomycetes</taxon>
        <taxon>Sordariomycetidae</taxon>
        <taxon>Diaporthales</taxon>
        <taxon>Gnomoniaceae</taxon>
        <taxon>Gnomonia</taxon>
    </lineage>
</organism>
<evidence type="ECO:0000313" key="8">
    <source>
        <dbReference type="EMBL" id="XCG46253.1"/>
    </source>
</evidence>
<feature type="compositionally biased region" description="Low complexity" evidence="6">
    <location>
        <begin position="220"/>
        <end position="231"/>
    </location>
</feature>
<dbReference type="Pfam" id="PF00172">
    <property type="entry name" value="Zn_clus"/>
    <property type="match status" value="1"/>
</dbReference>
<keyword evidence="5" id="KW-0539">Nucleus</keyword>
<dbReference type="AlphaFoldDB" id="A0AAU8CJA1"/>
<dbReference type="InterPro" id="IPR001138">
    <property type="entry name" value="Zn2Cys6_DnaBD"/>
</dbReference>
<gene>
    <name evidence="8" type="primary">cytR</name>
</gene>
<evidence type="ECO:0000256" key="4">
    <source>
        <dbReference type="ARBA" id="ARBA00023163"/>
    </source>
</evidence>
<feature type="region of interest" description="Disordered" evidence="6">
    <location>
        <begin position="359"/>
        <end position="380"/>
    </location>
</feature>
<feature type="compositionally biased region" description="Polar residues" evidence="6">
    <location>
        <begin position="59"/>
        <end position="76"/>
    </location>
</feature>
<dbReference type="GO" id="GO:0008270">
    <property type="term" value="F:zinc ion binding"/>
    <property type="evidence" value="ECO:0007669"/>
    <property type="project" value="InterPro"/>
</dbReference>
<sequence length="489" mass="51895">MGMDGKTIRLRASCNACNESKVRCSQRKPTCARCERNGVECVYGLSRRTHKDAPPISMPPSQRTRGPSRTSSNNDIHGSISGHKSHNSNNSNTSWSGLSFAKSASATPATSTPNGGASPERGMSTGMSTHDTNTALFGDYLSQLQPYTPQTPTTADPTHRAGMPLDFSRLPGVAGSSSSGPHIDPLSAAVTQFSTPVAEYANPWAMGSLFGSSSTNNNTHTNTIASNSNTSDSGPSAADMSAFMATPPSPPSLGDYTCNCHAGVTELLTSMRGGGDDRRLPIDAQLAKLKRCIASSESSMACTHGRDDGEPIHIMAVATLIGYVIDEFEMLACDLVAPALRKMSPSAGDSMAAALAGTGGERAGGGSSLSSGSDESMSMVSAGGSMSLANFMEPKLSWGMLELEDDDEVDLRQRLYLLSFRKLERLLSQLTMYLRNLHDARASLSDPSRHMAFVMACDYTRLWLEKKAEDVKRLLSASVGDEILDPSLV</sequence>
<proteinExistence type="predicted"/>
<dbReference type="EMBL" id="OR777943">
    <property type="protein sequence ID" value="XCG46253.1"/>
    <property type="molecule type" value="Genomic_DNA"/>
</dbReference>
<dbReference type="PROSITE" id="PS50048">
    <property type="entry name" value="ZN2_CY6_FUNGAL_2"/>
    <property type="match status" value="1"/>
</dbReference>
<dbReference type="CDD" id="cd00067">
    <property type="entry name" value="GAL4"/>
    <property type="match status" value="1"/>
</dbReference>
<evidence type="ECO:0000256" key="6">
    <source>
        <dbReference type="SAM" id="MobiDB-lite"/>
    </source>
</evidence>